<proteinExistence type="predicted"/>
<dbReference type="RefSeq" id="WP_184169062.1">
    <property type="nucleotide sequence ID" value="NZ_JACHLN010000003.1"/>
</dbReference>
<dbReference type="EMBL" id="JACHLN010000003">
    <property type="protein sequence ID" value="MBB4840617.1"/>
    <property type="molecule type" value="Genomic_DNA"/>
</dbReference>
<keyword evidence="1" id="KW-1133">Transmembrane helix</keyword>
<sequence>MTTLQDEARRRKRNSRLGLIAISPLCFFGLGAVLLRGTATSEILASDPQTSIIGPAAMGLLSWLFSLLTLLGVRPRSWKTLAAAFFLPIFTALLAMAATLLALDRFQERAEFSRGPLRQKQADLAIAEAVFLRGKSGRYEITLRDYSRNFTVDEADYASAFGEAEQVRPRGRCARVTLQKSAHALRIIDLERGALPRGTLVRCPPGIAAPRW</sequence>
<feature type="transmembrane region" description="Helical" evidence="1">
    <location>
        <begin position="17"/>
        <end position="39"/>
    </location>
</feature>
<feature type="transmembrane region" description="Helical" evidence="1">
    <location>
        <begin position="51"/>
        <end position="73"/>
    </location>
</feature>
<keyword evidence="1" id="KW-0472">Membrane</keyword>
<organism evidence="2 3">
    <name type="scientific">Sphingomonas kyeonggiensis</name>
    <dbReference type="NCBI Taxonomy" id="1268553"/>
    <lineage>
        <taxon>Bacteria</taxon>
        <taxon>Pseudomonadati</taxon>
        <taxon>Pseudomonadota</taxon>
        <taxon>Alphaproteobacteria</taxon>
        <taxon>Sphingomonadales</taxon>
        <taxon>Sphingomonadaceae</taxon>
        <taxon>Sphingomonas</taxon>
    </lineage>
</organism>
<evidence type="ECO:0000313" key="2">
    <source>
        <dbReference type="EMBL" id="MBB4840617.1"/>
    </source>
</evidence>
<dbReference type="AlphaFoldDB" id="A0A7W7NU54"/>
<feature type="transmembrane region" description="Helical" evidence="1">
    <location>
        <begin position="80"/>
        <end position="103"/>
    </location>
</feature>
<dbReference type="Proteomes" id="UP000575241">
    <property type="component" value="Unassembled WGS sequence"/>
</dbReference>
<accession>A0A7W7NU54</accession>
<name>A0A7W7NU54_9SPHN</name>
<comment type="caution">
    <text evidence="2">The sequence shown here is derived from an EMBL/GenBank/DDBJ whole genome shotgun (WGS) entry which is preliminary data.</text>
</comment>
<reference evidence="2 3" key="1">
    <citation type="submission" date="2020-08" db="EMBL/GenBank/DDBJ databases">
        <title>Functional genomics of gut bacteria from endangered species of beetles.</title>
        <authorList>
            <person name="Carlos-Shanley C."/>
        </authorList>
    </citation>
    <scope>NUCLEOTIDE SEQUENCE [LARGE SCALE GENOMIC DNA]</scope>
    <source>
        <strain evidence="2 3">S00224</strain>
    </source>
</reference>
<keyword evidence="1" id="KW-0812">Transmembrane</keyword>
<protein>
    <submittedName>
        <fullName evidence="2">Uncharacterized protein</fullName>
    </submittedName>
</protein>
<gene>
    <name evidence="2" type="ORF">HNP52_003709</name>
</gene>
<evidence type="ECO:0000256" key="1">
    <source>
        <dbReference type="SAM" id="Phobius"/>
    </source>
</evidence>
<keyword evidence="3" id="KW-1185">Reference proteome</keyword>
<evidence type="ECO:0000313" key="3">
    <source>
        <dbReference type="Proteomes" id="UP000575241"/>
    </source>
</evidence>